<evidence type="ECO:0000313" key="3">
    <source>
        <dbReference type="Proteomes" id="UP001187531"/>
    </source>
</evidence>
<gene>
    <name evidence="2" type="ORF">QYM36_009544</name>
</gene>
<dbReference type="AlphaFoldDB" id="A0AA88HWZ8"/>
<feature type="region of interest" description="Disordered" evidence="1">
    <location>
        <begin position="16"/>
        <end position="39"/>
    </location>
</feature>
<dbReference type="Proteomes" id="UP001187531">
    <property type="component" value="Unassembled WGS sequence"/>
</dbReference>
<keyword evidence="3" id="KW-1185">Reference proteome</keyword>
<dbReference type="EMBL" id="JAVRJZ010000014">
    <property type="protein sequence ID" value="KAK2713701.1"/>
    <property type="molecule type" value="Genomic_DNA"/>
</dbReference>
<feature type="region of interest" description="Disordered" evidence="1">
    <location>
        <begin position="164"/>
        <end position="191"/>
    </location>
</feature>
<sequence length="191" mass="21797">MGLLHIRPKVDMLKTATVDGNPTDSRKNPNPPFTSPGRQIPKLSAETQILYDLITRVDISLRQISSEIALLRIELAQKPSYEEMHKYVDVAFLDLNSRLQKIEEKYTQTSQQTDDIREIVREETFCHHDTQRRIMNIIVKKIQEQEGVDDVIQVKPIIKNQLQDNQAGGEKTNHSELCSKIPAPSISAARI</sequence>
<evidence type="ECO:0000313" key="2">
    <source>
        <dbReference type="EMBL" id="KAK2713701.1"/>
    </source>
</evidence>
<evidence type="ECO:0000256" key="1">
    <source>
        <dbReference type="SAM" id="MobiDB-lite"/>
    </source>
</evidence>
<proteinExistence type="predicted"/>
<accession>A0AA88HWZ8</accession>
<protein>
    <submittedName>
        <fullName evidence="2">Uncharacterized protein</fullName>
    </submittedName>
</protein>
<reference evidence="2" key="1">
    <citation type="submission" date="2023-07" db="EMBL/GenBank/DDBJ databases">
        <title>Chromosome-level genome assembly of Artemia franciscana.</title>
        <authorList>
            <person name="Jo E."/>
        </authorList>
    </citation>
    <scope>NUCLEOTIDE SEQUENCE</scope>
    <source>
        <tissue evidence="2">Whole body</tissue>
    </source>
</reference>
<organism evidence="2 3">
    <name type="scientific">Artemia franciscana</name>
    <name type="common">Brine shrimp</name>
    <name type="synonym">Artemia sanfranciscana</name>
    <dbReference type="NCBI Taxonomy" id="6661"/>
    <lineage>
        <taxon>Eukaryota</taxon>
        <taxon>Metazoa</taxon>
        <taxon>Ecdysozoa</taxon>
        <taxon>Arthropoda</taxon>
        <taxon>Crustacea</taxon>
        <taxon>Branchiopoda</taxon>
        <taxon>Anostraca</taxon>
        <taxon>Artemiidae</taxon>
        <taxon>Artemia</taxon>
    </lineage>
</organism>
<comment type="caution">
    <text evidence="2">The sequence shown here is derived from an EMBL/GenBank/DDBJ whole genome shotgun (WGS) entry which is preliminary data.</text>
</comment>
<name>A0AA88HWZ8_ARTSF</name>